<evidence type="ECO:0000313" key="11">
    <source>
        <dbReference type="EMBL" id="ACF47227.1"/>
    </source>
</evidence>
<dbReference type="Gene3D" id="3.40.720.10">
    <property type="entry name" value="Alkaline Phosphatase, subunit A"/>
    <property type="match status" value="1"/>
</dbReference>
<dbReference type="GO" id="GO:0046872">
    <property type="term" value="F:metal ion binding"/>
    <property type="evidence" value="ECO:0007669"/>
    <property type="project" value="UniProtKB-KW"/>
</dbReference>
<dbReference type="Gene3D" id="1.10.60.40">
    <property type="match status" value="1"/>
</dbReference>
<comment type="cofactor">
    <cofactor evidence="8">
        <name>Mg(2+)</name>
        <dbReference type="ChEBI" id="CHEBI:18420"/>
    </cofactor>
    <text evidence="8">Binds 1 Mg(2+) ion.</text>
</comment>
<dbReference type="InterPro" id="IPR018299">
    <property type="entry name" value="Alkaline_phosphatase_AS"/>
</dbReference>
<dbReference type="STRING" id="290512.Paes_2225"/>
<dbReference type="GO" id="GO:0004035">
    <property type="term" value="F:alkaline phosphatase activity"/>
    <property type="evidence" value="ECO:0007669"/>
    <property type="project" value="TreeGrafter"/>
</dbReference>
<feature type="binding site" evidence="8">
    <location>
        <position position="316"/>
    </location>
    <ligand>
        <name>Zn(2+)</name>
        <dbReference type="ChEBI" id="CHEBI:29105"/>
        <label>2</label>
    </ligand>
</feature>
<proteinExistence type="inferred from homology"/>
<dbReference type="InterPro" id="IPR017850">
    <property type="entry name" value="Alkaline_phosphatase_core_sf"/>
</dbReference>
<reference evidence="11" key="1">
    <citation type="submission" date="2008-06" db="EMBL/GenBank/DDBJ databases">
        <title>Complete sequence of chromosome of Prosthecochloris aestuarii DSM 271.</title>
        <authorList>
            <consortium name="US DOE Joint Genome Institute"/>
            <person name="Lucas S."/>
            <person name="Copeland A."/>
            <person name="Lapidus A."/>
            <person name="Glavina del Rio T."/>
            <person name="Dalin E."/>
            <person name="Tice H."/>
            <person name="Bruce D."/>
            <person name="Goodwin L."/>
            <person name="Pitluck S."/>
            <person name="Schmutz J."/>
            <person name="Larimer F."/>
            <person name="Land M."/>
            <person name="Hauser L."/>
            <person name="Kyrpides N."/>
            <person name="Anderson I."/>
            <person name="Liu Z."/>
            <person name="Li T."/>
            <person name="Zhao F."/>
            <person name="Overmann J."/>
            <person name="Bryant D.A."/>
            <person name="Richardson P."/>
        </authorList>
    </citation>
    <scope>NUCLEOTIDE SEQUENCE [LARGE SCALE GENOMIC DNA]</scope>
    <source>
        <strain evidence="11">DSM 271</strain>
    </source>
</reference>
<gene>
    <name evidence="11" type="ordered locus">Paes_2225</name>
</gene>
<keyword evidence="12" id="KW-1185">Reference proteome</keyword>
<feature type="binding site" evidence="8">
    <location>
        <position position="268"/>
    </location>
    <ligand>
        <name>Mg(2+)</name>
        <dbReference type="ChEBI" id="CHEBI:18420"/>
    </ligand>
</feature>
<keyword evidence="6 8" id="KW-0460">Magnesium</keyword>
<feature type="binding site" evidence="8">
    <location>
        <position position="147"/>
    </location>
    <ligand>
        <name>Mg(2+)</name>
        <dbReference type="ChEBI" id="CHEBI:18420"/>
    </ligand>
</feature>
<dbReference type="EMBL" id="CP001108">
    <property type="protein sequence ID" value="ACF47227.1"/>
    <property type="molecule type" value="Genomic_DNA"/>
</dbReference>
<dbReference type="KEGG" id="paa:Paes_2225"/>
<dbReference type="PANTHER" id="PTHR11596:SF5">
    <property type="entry name" value="ALKALINE PHOSPHATASE"/>
    <property type="match status" value="1"/>
</dbReference>
<protein>
    <submittedName>
        <fullName evidence="11">Alkaline phosphatase</fullName>
    </submittedName>
</protein>
<evidence type="ECO:0000256" key="3">
    <source>
        <dbReference type="ARBA" id="ARBA00022723"/>
    </source>
</evidence>
<feature type="binding site" evidence="8">
    <location>
        <position position="439"/>
    </location>
    <ligand>
        <name>Zn(2+)</name>
        <dbReference type="ChEBI" id="CHEBI:29105"/>
        <label>2</label>
    </ligand>
</feature>
<evidence type="ECO:0000256" key="7">
    <source>
        <dbReference type="PIRSR" id="PIRSR601952-1"/>
    </source>
</evidence>
<evidence type="ECO:0000313" key="12">
    <source>
        <dbReference type="Proteomes" id="UP000002725"/>
    </source>
</evidence>
<feature type="binding site" evidence="8">
    <location>
        <position position="50"/>
    </location>
    <ligand>
        <name>Mg(2+)</name>
        <dbReference type="ChEBI" id="CHEBI:18420"/>
    </ligand>
</feature>
<feature type="binding site" evidence="8">
    <location>
        <position position="317"/>
    </location>
    <ligand>
        <name>Zn(2+)</name>
        <dbReference type="ChEBI" id="CHEBI:29105"/>
        <label>2</label>
    </ligand>
</feature>
<feature type="binding site" evidence="8">
    <location>
        <position position="273"/>
    </location>
    <ligand>
        <name>Zn(2+)</name>
        <dbReference type="ChEBI" id="CHEBI:29105"/>
        <label>2</label>
    </ligand>
</feature>
<keyword evidence="2" id="KW-0597">Phosphoprotein</keyword>
<evidence type="ECO:0000256" key="6">
    <source>
        <dbReference type="ARBA" id="ARBA00022842"/>
    </source>
</evidence>
<dbReference type="PRINTS" id="PR00113">
    <property type="entry name" value="ALKPHPHTASE"/>
</dbReference>
<keyword evidence="3 8" id="KW-0479">Metal-binding</keyword>
<feature type="binding site" evidence="8">
    <location>
        <position position="50"/>
    </location>
    <ligand>
        <name>Zn(2+)</name>
        <dbReference type="ChEBI" id="CHEBI:29105"/>
        <label>2</label>
    </ligand>
</feature>
<dbReference type="InterPro" id="IPR001952">
    <property type="entry name" value="Alkaline_phosphatase"/>
</dbReference>
<keyword evidence="5 8" id="KW-0862">Zinc</keyword>
<dbReference type="HOGENOM" id="CLU_008539_5_0_10"/>
<evidence type="ECO:0000256" key="2">
    <source>
        <dbReference type="ARBA" id="ARBA00022553"/>
    </source>
</evidence>
<name>B4S6C5_PROA2</name>
<dbReference type="PROSITE" id="PS51257">
    <property type="entry name" value="PROKAR_LIPOPROTEIN"/>
    <property type="match status" value="1"/>
</dbReference>
<feature type="signal peptide" evidence="10">
    <location>
        <begin position="1"/>
        <end position="22"/>
    </location>
</feature>
<dbReference type="PROSITE" id="PS00123">
    <property type="entry name" value="ALKALINE_PHOSPHATASE"/>
    <property type="match status" value="1"/>
</dbReference>
<dbReference type="RefSeq" id="WP_012506757.1">
    <property type="nucleotide sequence ID" value="NC_011059.1"/>
</dbReference>
<evidence type="ECO:0000256" key="5">
    <source>
        <dbReference type="ARBA" id="ARBA00022833"/>
    </source>
</evidence>
<sequence>MRRPGRAAYLLFLLFMISALSACRSTADGRQHQPDQQQSFPRYIFYFIGDGMGLAQVALGEALAGEQGGLAMLRMPVTGLMTTYALDRSITDSAAAGTAMATGYKTTVGTIARNDRHSADLTTIAEAARDHGFGVGIVSSVSIDHATPACFYAHADSRNEYGAIARQMAQSGFDYFGGGYALSALRDDTLDDELRRLMLQKGYTIAAGKEAIEAALPGSRCWAVGAVDSKGALAYEIDRNEEDADLAFFTRYGIRLLDHHRGFFLMVEGGKIDWACHANDGATVSREVKAFDRAIGEALAFYRSHPDETLIIVTADHECGGLALGNNQVRYSGRPSLLDYQQLSLERFSAKVRAWSGSGRVSFPMAMDSLRVYFGLGNIDLDPLLALSPPDSIDLAKAYQACMTSSEELNTYGRSDPFTSSAGALLNRKAGIGWTTGHHTSVPVPVFALGRGQERFGGSYDNTELAKKMMDLCGLSPVAKE</sequence>
<accession>B4S6C5</accession>
<dbReference type="SUPFAM" id="SSF53649">
    <property type="entry name" value="Alkaline phosphatase-like"/>
    <property type="match status" value="1"/>
</dbReference>
<dbReference type="SMART" id="SM00098">
    <property type="entry name" value="alkPPc"/>
    <property type="match status" value="1"/>
</dbReference>
<evidence type="ECO:0000256" key="4">
    <source>
        <dbReference type="ARBA" id="ARBA00022801"/>
    </source>
</evidence>
<keyword evidence="4" id="KW-0378">Hydrolase</keyword>
<comment type="similarity">
    <text evidence="1 9">Belongs to the alkaline phosphatase family.</text>
</comment>
<evidence type="ECO:0000256" key="10">
    <source>
        <dbReference type="SAM" id="SignalP"/>
    </source>
</evidence>
<dbReference type="eggNOG" id="COG1785">
    <property type="taxonomic scope" value="Bacteria"/>
</dbReference>
<feature type="binding site" evidence="8">
    <location>
        <position position="277"/>
    </location>
    <ligand>
        <name>Zn(2+)</name>
        <dbReference type="ChEBI" id="CHEBI:29105"/>
        <label>2</label>
    </ligand>
</feature>
<dbReference type="Proteomes" id="UP000002725">
    <property type="component" value="Chromosome"/>
</dbReference>
<evidence type="ECO:0000256" key="1">
    <source>
        <dbReference type="ARBA" id="ARBA00005984"/>
    </source>
</evidence>
<organism evidence="11 12">
    <name type="scientific">Prosthecochloris aestuarii (strain DSM 271 / SK 413)</name>
    <dbReference type="NCBI Taxonomy" id="290512"/>
    <lineage>
        <taxon>Bacteria</taxon>
        <taxon>Pseudomonadati</taxon>
        <taxon>Chlorobiota</taxon>
        <taxon>Chlorobiia</taxon>
        <taxon>Chlorobiales</taxon>
        <taxon>Chlorobiaceae</taxon>
        <taxon>Prosthecochloris</taxon>
    </lineage>
</organism>
<dbReference type="CDD" id="cd16012">
    <property type="entry name" value="ALP"/>
    <property type="match status" value="1"/>
</dbReference>
<feature type="chain" id="PRO_5002825751" evidence="10">
    <location>
        <begin position="23"/>
        <end position="481"/>
    </location>
</feature>
<evidence type="ECO:0000256" key="8">
    <source>
        <dbReference type="PIRSR" id="PIRSR601952-2"/>
    </source>
</evidence>
<dbReference type="Pfam" id="PF00245">
    <property type="entry name" value="Alk_phosphatase"/>
    <property type="match status" value="2"/>
</dbReference>
<feature type="active site" description="Phosphoserine intermediate" evidence="7">
    <location>
        <position position="93"/>
    </location>
</feature>
<comment type="cofactor">
    <cofactor evidence="8">
        <name>Zn(2+)</name>
        <dbReference type="ChEBI" id="CHEBI:29105"/>
    </cofactor>
    <text evidence="8">Binds 2 Zn(2+) ions.</text>
</comment>
<dbReference type="PANTHER" id="PTHR11596">
    <property type="entry name" value="ALKALINE PHOSPHATASE"/>
    <property type="match status" value="1"/>
</dbReference>
<keyword evidence="10" id="KW-0732">Signal</keyword>
<feature type="binding site" evidence="8">
    <location>
        <position position="145"/>
    </location>
    <ligand>
        <name>Mg(2+)</name>
        <dbReference type="ChEBI" id="CHEBI:18420"/>
    </ligand>
</feature>
<evidence type="ECO:0000256" key="9">
    <source>
        <dbReference type="RuleBase" id="RU003946"/>
    </source>
</evidence>
<dbReference type="AlphaFoldDB" id="B4S6C5"/>